<protein>
    <recommendedName>
        <fullName evidence="4">Secreted protein</fullName>
    </recommendedName>
</protein>
<reference evidence="3" key="1">
    <citation type="journal article" date="2019" name="Int. J. Syst. Evol. Microbiol.">
        <title>The Global Catalogue of Microorganisms (GCM) 10K type strain sequencing project: providing services to taxonomists for standard genome sequencing and annotation.</title>
        <authorList>
            <consortium name="The Broad Institute Genomics Platform"/>
            <consortium name="The Broad Institute Genome Sequencing Center for Infectious Disease"/>
            <person name="Wu L."/>
            <person name="Ma J."/>
        </authorList>
    </citation>
    <scope>NUCLEOTIDE SEQUENCE [LARGE SCALE GENOMIC DNA]</scope>
    <source>
        <strain evidence="3">KCTC 42211</strain>
    </source>
</reference>
<proteinExistence type="predicted"/>
<name>A0ABV7UT07_9GAMM</name>
<evidence type="ECO:0000313" key="2">
    <source>
        <dbReference type="EMBL" id="MFC3659800.1"/>
    </source>
</evidence>
<dbReference type="Proteomes" id="UP001595724">
    <property type="component" value="Unassembled WGS sequence"/>
</dbReference>
<accession>A0ABV7UT07</accession>
<evidence type="ECO:0000313" key="3">
    <source>
        <dbReference type="Proteomes" id="UP001595724"/>
    </source>
</evidence>
<keyword evidence="3" id="KW-1185">Reference proteome</keyword>
<evidence type="ECO:0008006" key="4">
    <source>
        <dbReference type="Google" id="ProtNLM"/>
    </source>
</evidence>
<organism evidence="2 3">
    <name type="scientific">Luteimonas notoginsengisoli</name>
    <dbReference type="NCBI Taxonomy" id="1578200"/>
    <lineage>
        <taxon>Bacteria</taxon>
        <taxon>Pseudomonadati</taxon>
        <taxon>Pseudomonadota</taxon>
        <taxon>Gammaproteobacteria</taxon>
        <taxon>Lysobacterales</taxon>
        <taxon>Lysobacteraceae</taxon>
        <taxon>Luteimonas</taxon>
    </lineage>
</organism>
<comment type="caution">
    <text evidence="2">The sequence shown here is derived from an EMBL/GenBank/DDBJ whole genome shotgun (WGS) entry which is preliminary data.</text>
</comment>
<evidence type="ECO:0000256" key="1">
    <source>
        <dbReference type="SAM" id="MobiDB-lite"/>
    </source>
</evidence>
<feature type="region of interest" description="Disordered" evidence="1">
    <location>
        <begin position="138"/>
        <end position="157"/>
    </location>
</feature>
<sequence>MEIAAPAACFFFSLSFIVNTGRIASCVCSRWAAFDPFHRFSASGGSFQHEAIDAGSFPKLRFKPVPGSVPFAGRAGGCCTANGQGGQGIASMGRADSVDLDRRKFVGRVNDRHLKKLQVPEPAGGGPSPLVAGFREEAVRKPDAGNTSPRRCSWTSVERDRHAAIDISNHSGEMQS</sequence>
<gene>
    <name evidence="2" type="ORF">ACFOM9_06870</name>
</gene>
<feature type="compositionally biased region" description="Polar residues" evidence="1">
    <location>
        <begin position="145"/>
        <end position="156"/>
    </location>
</feature>
<dbReference type="EMBL" id="JBHRYF010000002">
    <property type="protein sequence ID" value="MFC3659800.1"/>
    <property type="molecule type" value="Genomic_DNA"/>
</dbReference>
<dbReference type="RefSeq" id="WP_386708043.1">
    <property type="nucleotide sequence ID" value="NZ_JBHRYF010000002.1"/>
</dbReference>